<dbReference type="Ensembl" id="ENSCPGT00000030919.1">
    <property type="protein sequence ID" value="ENSCPGP00000028341.1"/>
    <property type="gene ID" value="ENSCPGG00000019481.1"/>
</dbReference>
<feature type="region of interest" description="Disordered" evidence="1">
    <location>
        <begin position="76"/>
        <end position="134"/>
    </location>
</feature>
<evidence type="ECO:0000313" key="2">
    <source>
        <dbReference type="Ensembl" id="ENSCPGP00000028341.1"/>
    </source>
</evidence>
<accession>A0A8C3PU59</accession>
<keyword evidence="3" id="KW-1185">Reference proteome</keyword>
<organism evidence="2 3">
    <name type="scientific">Calidris pygmaea</name>
    <name type="common">Spoon-billed sandpiper</name>
    <dbReference type="NCBI Taxonomy" id="425635"/>
    <lineage>
        <taxon>Eukaryota</taxon>
        <taxon>Metazoa</taxon>
        <taxon>Chordata</taxon>
        <taxon>Craniata</taxon>
        <taxon>Vertebrata</taxon>
        <taxon>Euteleostomi</taxon>
        <taxon>Archelosauria</taxon>
        <taxon>Archosauria</taxon>
        <taxon>Dinosauria</taxon>
        <taxon>Saurischia</taxon>
        <taxon>Theropoda</taxon>
        <taxon>Coelurosauria</taxon>
        <taxon>Aves</taxon>
        <taxon>Neognathae</taxon>
        <taxon>Neoaves</taxon>
        <taxon>Charadriiformes</taxon>
        <taxon>Scolopacidae</taxon>
        <taxon>Calidris</taxon>
    </lineage>
</organism>
<sequence>MLRPGRGQACVCGCPSTPGWGGGSECGELAFRAVRIPHWWELSCVQLHSDFSHPCFLLFDKVTGSRLLVSRKSTVRAEISPASSPAPRLHPTAGLVSGDTTPAEEPPSRAASVSHLQNLPAGSMEMRHKFEQEE</sequence>
<evidence type="ECO:0000313" key="3">
    <source>
        <dbReference type="Proteomes" id="UP000694419"/>
    </source>
</evidence>
<proteinExistence type="predicted"/>
<dbReference type="AlphaFoldDB" id="A0A8C3PU59"/>
<feature type="compositionally biased region" description="Basic and acidic residues" evidence="1">
    <location>
        <begin position="125"/>
        <end position="134"/>
    </location>
</feature>
<evidence type="ECO:0000256" key="1">
    <source>
        <dbReference type="SAM" id="MobiDB-lite"/>
    </source>
</evidence>
<dbReference type="Proteomes" id="UP000694419">
    <property type="component" value="Unplaced"/>
</dbReference>
<reference evidence="2" key="1">
    <citation type="submission" date="2025-08" db="UniProtKB">
        <authorList>
            <consortium name="Ensembl"/>
        </authorList>
    </citation>
    <scope>IDENTIFICATION</scope>
</reference>
<protein>
    <submittedName>
        <fullName evidence="2">Uncharacterized protein</fullName>
    </submittedName>
</protein>
<reference evidence="2" key="2">
    <citation type="submission" date="2025-09" db="UniProtKB">
        <authorList>
            <consortium name="Ensembl"/>
        </authorList>
    </citation>
    <scope>IDENTIFICATION</scope>
</reference>
<name>A0A8C3PU59_9CHAR</name>